<feature type="non-terminal residue" evidence="1">
    <location>
        <position position="201"/>
    </location>
</feature>
<dbReference type="AlphaFoldDB" id="A0A401TX37"/>
<dbReference type="EMBL" id="BEZZ01209915">
    <property type="protein sequence ID" value="GCC47178.1"/>
    <property type="molecule type" value="Genomic_DNA"/>
</dbReference>
<comment type="caution">
    <text evidence="1">The sequence shown here is derived from an EMBL/GenBank/DDBJ whole genome shotgun (WGS) entry which is preliminary data.</text>
</comment>
<evidence type="ECO:0000313" key="1">
    <source>
        <dbReference type="EMBL" id="GCC47178.1"/>
    </source>
</evidence>
<accession>A0A401TX37</accession>
<gene>
    <name evidence="1" type="ORF">chiPu_0031445</name>
</gene>
<reference evidence="1 2" key="1">
    <citation type="journal article" date="2018" name="Nat. Ecol. Evol.">
        <title>Shark genomes provide insights into elasmobranch evolution and the origin of vertebrates.</title>
        <authorList>
            <person name="Hara Y"/>
            <person name="Yamaguchi K"/>
            <person name="Onimaru K"/>
            <person name="Kadota M"/>
            <person name="Koyanagi M"/>
            <person name="Keeley SD"/>
            <person name="Tatsumi K"/>
            <person name="Tanaka K"/>
            <person name="Motone F"/>
            <person name="Kageyama Y"/>
            <person name="Nozu R"/>
            <person name="Adachi N"/>
            <person name="Nishimura O"/>
            <person name="Nakagawa R"/>
            <person name="Tanegashima C"/>
            <person name="Kiyatake I"/>
            <person name="Matsumoto R"/>
            <person name="Murakumo K"/>
            <person name="Nishida K"/>
            <person name="Terakita A"/>
            <person name="Kuratani S"/>
            <person name="Sato K"/>
            <person name="Hyodo S Kuraku.S."/>
        </authorList>
    </citation>
    <scope>NUCLEOTIDE SEQUENCE [LARGE SCALE GENOMIC DNA]</scope>
</reference>
<name>A0A401TX37_CHIPU</name>
<sequence length="201" mass="21462">MGQRGEHGDVRAGQQRQMQRLYVRRFHHLGAARIDHDQLGALAQPLLQSRGEHRVGRGWVGADDQHDVGILDRVEILGAGRGAVGLRQAVAGRRMADPGTGVDIVVAEAGADQLLHQIGLFIGAARRGDAADRVAAVFLLDALELRGGEVHRLVPRHFLPGILDPFADHRLQDALLVGGVAPREAALDAGMAAIGLAILPR</sequence>
<protein>
    <submittedName>
        <fullName evidence="1">Uncharacterized protein</fullName>
    </submittedName>
</protein>
<keyword evidence="2" id="KW-1185">Reference proteome</keyword>
<evidence type="ECO:0000313" key="2">
    <source>
        <dbReference type="Proteomes" id="UP000287033"/>
    </source>
</evidence>
<organism evidence="1 2">
    <name type="scientific">Chiloscyllium punctatum</name>
    <name type="common">Brownbanded bambooshark</name>
    <name type="synonym">Hemiscyllium punctatum</name>
    <dbReference type="NCBI Taxonomy" id="137246"/>
    <lineage>
        <taxon>Eukaryota</taxon>
        <taxon>Metazoa</taxon>
        <taxon>Chordata</taxon>
        <taxon>Craniata</taxon>
        <taxon>Vertebrata</taxon>
        <taxon>Chondrichthyes</taxon>
        <taxon>Elasmobranchii</taxon>
        <taxon>Galeomorphii</taxon>
        <taxon>Galeoidea</taxon>
        <taxon>Orectolobiformes</taxon>
        <taxon>Hemiscylliidae</taxon>
        <taxon>Chiloscyllium</taxon>
    </lineage>
</organism>
<proteinExistence type="predicted"/>
<dbReference type="Proteomes" id="UP000287033">
    <property type="component" value="Unassembled WGS sequence"/>
</dbReference>